<keyword evidence="7" id="KW-0472">Membrane</keyword>
<dbReference type="Proteomes" id="UP000008743">
    <property type="component" value="Unassembled WGS sequence"/>
</dbReference>
<evidence type="ECO:0000256" key="6">
    <source>
        <dbReference type="SAM" id="Coils"/>
    </source>
</evidence>
<dbReference type="Gene3D" id="2.10.25.10">
    <property type="entry name" value="Laminin"/>
    <property type="match status" value="7"/>
</dbReference>
<evidence type="ECO:0000256" key="4">
    <source>
        <dbReference type="ARBA" id="ARBA00023180"/>
    </source>
</evidence>
<feature type="domain" description="Laminin EGF-like" evidence="8">
    <location>
        <begin position="1006"/>
        <end position="1068"/>
    </location>
</feature>
<keyword evidence="10" id="KW-1185">Reference proteome</keyword>
<keyword evidence="2" id="KW-0677">Repeat</keyword>
<dbReference type="PANTHER" id="PTHR10574">
    <property type="entry name" value="NETRIN/LAMININ-RELATED"/>
    <property type="match status" value="1"/>
</dbReference>
<dbReference type="STRING" id="595528.A0A0D2VNT5"/>
<dbReference type="FunFam" id="2.10.25.10:FF:000188">
    <property type="entry name" value="Laminin subunit gamma 2"/>
    <property type="match status" value="1"/>
</dbReference>
<evidence type="ECO:0000256" key="5">
    <source>
        <dbReference type="ARBA" id="ARBA00023292"/>
    </source>
</evidence>
<dbReference type="Gene3D" id="2.170.300.10">
    <property type="entry name" value="Tie2 ligand-binding domain superfamily"/>
    <property type="match status" value="1"/>
</dbReference>
<feature type="domain" description="Laminin EGF-like" evidence="8">
    <location>
        <begin position="757"/>
        <end position="813"/>
    </location>
</feature>
<feature type="transmembrane region" description="Helical" evidence="7">
    <location>
        <begin position="2333"/>
        <end position="2357"/>
    </location>
</feature>
<keyword evidence="7" id="KW-1133">Transmembrane helix</keyword>
<feature type="domain" description="Laminin EGF-like" evidence="8">
    <location>
        <begin position="1517"/>
        <end position="1589"/>
    </location>
</feature>
<accession>A0A0D2VNT5</accession>
<dbReference type="PhylomeDB" id="A0A0D2VNT5"/>
<dbReference type="PANTHER" id="PTHR10574:SF444">
    <property type="entry name" value="BASEMENT MEMBRANE-SPECIFIC HEPARAN SULFATE PROTEOGLYCAN CORE PROTEIN"/>
    <property type="match status" value="1"/>
</dbReference>
<dbReference type="InterPro" id="IPR002049">
    <property type="entry name" value="LE_dom"/>
</dbReference>
<evidence type="ECO:0000256" key="1">
    <source>
        <dbReference type="ARBA" id="ARBA00022729"/>
    </source>
</evidence>
<dbReference type="GO" id="GO:0005604">
    <property type="term" value="C:basement membrane"/>
    <property type="evidence" value="ECO:0007669"/>
    <property type="project" value="UniProtKB-ARBA"/>
</dbReference>
<keyword evidence="5" id="KW-0424">Laminin EGF-like domain</keyword>
<feature type="domain" description="Laminin EGF-like" evidence="8">
    <location>
        <begin position="1274"/>
        <end position="1319"/>
    </location>
</feature>
<keyword evidence="3" id="KW-1015">Disulfide bond</keyword>
<organism evidence="9 10">
    <name type="scientific">Capsaspora owczarzaki (strain ATCC 30864)</name>
    <dbReference type="NCBI Taxonomy" id="595528"/>
    <lineage>
        <taxon>Eukaryota</taxon>
        <taxon>Filasterea</taxon>
        <taxon>Capsaspora</taxon>
    </lineage>
</organism>
<dbReference type="InterPro" id="IPR050440">
    <property type="entry name" value="Laminin/Netrin_ECM"/>
</dbReference>
<protein>
    <recommendedName>
        <fullName evidence="8">Laminin EGF-like domain-containing protein</fullName>
    </recommendedName>
</protein>
<feature type="domain" description="Laminin EGF-like" evidence="8">
    <location>
        <begin position="642"/>
        <end position="701"/>
    </location>
</feature>
<keyword evidence="4" id="KW-0325">Glycoprotein</keyword>
<gene>
    <name evidence="9" type="ORF">CAOG_003066</name>
</gene>
<proteinExistence type="predicted"/>
<dbReference type="Pfam" id="PF00053">
    <property type="entry name" value="EGF_laminin"/>
    <property type="match status" value="10"/>
</dbReference>
<feature type="coiled-coil region" evidence="6">
    <location>
        <begin position="1653"/>
        <end position="1743"/>
    </location>
</feature>
<dbReference type="OrthoDB" id="8545473at2759"/>
<feature type="domain" description="Laminin EGF-like" evidence="8">
    <location>
        <begin position="1130"/>
        <end position="1192"/>
    </location>
</feature>
<keyword evidence="6" id="KW-0175">Coiled coil</keyword>
<feature type="domain" description="Laminin EGF-like" evidence="8">
    <location>
        <begin position="1441"/>
        <end position="1514"/>
    </location>
</feature>
<dbReference type="InParanoid" id="A0A0D2VNT5"/>
<dbReference type="CDD" id="cd00055">
    <property type="entry name" value="EGF_Lam"/>
    <property type="match status" value="8"/>
</dbReference>
<feature type="domain" description="Laminin EGF-like" evidence="8">
    <location>
        <begin position="816"/>
        <end position="873"/>
    </location>
</feature>
<dbReference type="SUPFAM" id="SSF58113">
    <property type="entry name" value="Apolipoprotein A-I"/>
    <property type="match status" value="1"/>
</dbReference>
<dbReference type="eggNOG" id="KOG1836">
    <property type="taxonomic scope" value="Eukaryota"/>
</dbReference>
<dbReference type="GO" id="GO:0009888">
    <property type="term" value="P:tissue development"/>
    <property type="evidence" value="ECO:0007669"/>
    <property type="project" value="TreeGrafter"/>
</dbReference>
<evidence type="ECO:0000259" key="8">
    <source>
        <dbReference type="SMART" id="SM00180"/>
    </source>
</evidence>
<dbReference type="SMART" id="SM00180">
    <property type="entry name" value="EGF_Lam"/>
    <property type="match status" value="12"/>
</dbReference>
<feature type="domain" description="Laminin EGF-like" evidence="8">
    <location>
        <begin position="942"/>
        <end position="1003"/>
    </location>
</feature>
<feature type="coiled-coil region" evidence="6">
    <location>
        <begin position="1872"/>
        <end position="1899"/>
    </location>
</feature>
<evidence type="ECO:0000256" key="7">
    <source>
        <dbReference type="SAM" id="Phobius"/>
    </source>
</evidence>
<feature type="domain" description="Laminin EGF-like" evidence="8">
    <location>
        <begin position="1195"/>
        <end position="1249"/>
    </location>
</feature>
<feature type="domain" description="Laminin EGF-like" evidence="8">
    <location>
        <begin position="876"/>
        <end position="939"/>
    </location>
</feature>
<evidence type="ECO:0000313" key="10">
    <source>
        <dbReference type="Proteomes" id="UP000008743"/>
    </source>
</evidence>
<dbReference type="EMBL" id="KE346363">
    <property type="protein sequence ID" value="KJE92032.1"/>
    <property type="molecule type" value="Genomic_DNA"/>
</dbReference>
<feature type="domain" description="Laminin EGF-like" evidence="8">
    <location>
        <begin position="1071"/>
        <end position="1127"/>
    </location>
</feature>
<keyword evidence="1" id="KW-0732">Signal</keyword>
<keyword evidence="7" id="KW-0812">Transmembrane</keyword>
<sequence length="2376" mass="250016">MRTITFAPIDFGPVDANGVQIISNIPEGSPYNLQFSLVGGTIACCGYAIQRRNLDSTNPADWAAFIDDRIVISAGSDSFGYTATVTITAVSSDTTYQYRIAATDGATSYSDAFSLEVTTFGVIGKALQLMKGPVGFVAYWTPARVGPNNLVGVYDYPSYTRKLFTTAVASGGSYIKLYLTYSNPGVSTAIVAQDKLGHNSFWYVYDQFVEGSFTGVLFPSASVDSFRNAMISWLAPLLKAAGNSAHDYKVEIARMGTANSAAARTFLFYARDYHTGQLASSTVTLAALTAGGVSVGSAFTVPGYGQVATNTVSLTALTYSVIRSASTTNSLNGGSSYLGFMASGVVGRSATGYTTAQPQLWMANLNFVQAEPATSDQLIFEAVTDVVVSENVATPFRSRQPYRLRSNTGLYLVVNNDYTTTNGFATLSTTSTASAATAFVIGDNTDARYFLTDAAQDVVGTDDGNLNVWAAPPCVELAVANCRNVEDAPQYRRLELDLGGTFSVDKISMWFDFYSVSKPQTTTPFVSNSWPSTSRFPSNITSATGQNIELWLKSETGDYVDFSAALDGAALTNCVNRRTPIAGLTCQLTFTIAAYGQASLGLVGNVGYRHVRIVLDGLPTTSESQIFYRTHAIRDIQVAGGCNCNGHSYNCDLLTGDCSPAGTAGCQHDTAGVSCDTCAPGFFVNYGNKPITVPPNTEYTCTSDVSTVVGSSGNSFQVTNCDGPSLPDLGYVGLAEIPDRSEAFDVYFYDGGPCVGCDCYLHDNYTYGVPGDRGCEQVTGECHCHPSTLTEGHNCELCEDGACRTSTDLYQTCELCVCNQHAVDTTSTGADSCAKDTCGCNCKPEDHVTGLHCEDCETGYWSVSGSGLLGDVCFACECNGHKPSGDGVTEVCDVTGGNCDMSGDPCNGFTTGEHCEKCLPGYYRPYISGTLDVDLTDDCIPCACANLADPLTWGDGTTAICDPNGGVCNCRSSANVVGDHCEECIDGFFSPNSGPGYTDTVGCSACLCNDHKGVTNYCNRQGGECNEGPTGAPDPCQGNTEGSSCELCKATFFRPYVSGTSVDLTDDCQSCDCNGHSIAPIAGVDTCNAEGGYCTCDGVSNSEGNHCEFCIENFWNEFGNSEDGRICAPCACHGHSTTCSNFGVCSSCSGNTENGAGDSCDECVSGYRRNTQINPADAGNPTVIEDARFDTCTLCTCNGHSTTCDSYTGSCTNCDGNTENDAWPNAYCNRCDPTFYRQITGFVPTDDVCNVCGLTGGSCDVHTLADDCLSCADQCFGPNKECVETTGECTNCAASNAIGRRCERCAPGFYGDPTQGIPCVACKGACYHTVPQIWTDTTLLGPILSCETANYPEVRQCVLDYPLSGDVISAAIPQSDAVMCNCPEAPAGLHATLDTIPPYLNRDCSACNPSGFFGQPTVCLTPGLGGSALGDCDAFHTCIECGCNGNINEALAANNCAYDDAKPSDLSCSNCEGRTTGDSCEMCESGSYGSATRTDVSGVYPGFPVDLSGNNLKCFQCDCNGRSLAASTVDILSDTCTTTSPTTYSCECKEPYTGATCRECKRGYSPIYDTTDGIDSAPGYVWCKPCPDCILALYSGGIVPLEDDGALLNANFNSLNTSVANLWIEVNNINAALPYRVAALPTLRRDADSEAAVANLMEEAKAALQESIAANQNKLADAESKLNELTANVNVAIASINDKLSQADIDTKLTPAAVQAAELSAQLATASDKVAALQRNMRDYEARSTASIIEHLTRLVAAEKAAETAAADVVEFKAATLARLDALSPLSASLATQVASVADSFTALSASIHAAMEDKSRIVDDKITAVAALSTLVGDSLASVNAFQADAEALNARFDSVSATVQSLVEASSALRANVNARLAASREEIVAATERIAAAQADVTAQIAVAKSQLGDGIETMSAQFAARLTTLRQSFEDAVAAEKSAHASTATEIKSFVSSTTEEARAQLADHSTKLDDFERQLKGIQVAMDENVDELATKLSATVARLSNVVSSAAAGQFVLPDEFHGFINRASYEMSTLQRTIKSRASQMEGYLGSNLLALTAKLNQIRAQAEVDNESVRQNAQVRMDAALAELRNVISQIRTEQSSAIAAAEARLAAAVATAEQSVRDGVAAARREVAADAAAVKTWTEDRIAHIQAEVDAKSAQISESAKTAADRAKQVATSTISTASQEIARQRELVLAPLRTELASTLKSVAEVSASLSSLDQASKRMANKVQTVEADTALARAQLKNLQNNLKAFLSIPSSINIAEDFSKTVSPFTGDASFVAKHLHPGCRNGSNQPCPADQADAAVAAAAPAGASSSSSSSSSSDNNGLVLKVALPATAFVAFVALVVAGVFYRKYRAASANNGYHRVSTHI</sequence>
<evidence type="ECO:0000313" key="9">
    <source>
        <dbReference type="EMBL" id="KJE92032.1"/>
    </source>
</evidence>
<name>A0A0D2VNT5_CAPO3</name>
<evidence type="ECO:0000256" key="2">
    <source>
        <dbReference type="ARBA" id="ARBA00022737"/>
    </source>
</evidence>
<reference evidence="10" key="1">
    <citation type="submission" date="2011-02" db="EMBL/GenBank/DDBJ databases">
        <title>The Genome Sequence of Capsaspora owczarzaki ATCC 30864.</title>
        <authorList>
            <person name="Russ C."/>
            <person name="Cuomo C."/>
            <person name="Burger G."/>
            <person name="Gray M.W."/>
            <person name="Holland P.W.H."/>
            <person name="King N."/>
            <person name="Lang F.B.F."/>
            <person name="Roger A.J."/>
            <person name="Ruiz-Trillo I."/>
            <person name="Young S.K."/>
            <person name="Zeng Q."/>
            <person name="Gargeya S."/>
            <person name="Alvarado L."/>
            <person name="Berlin A."/>
            <person name="Chapman S.B."/>
            <person name="Chen Z."/>
            <person name="Freedman E."/>
            <person name="Gellesch M."/>
            <person name="Goldberg J."/>
            <person name="Griggs A."/>
            <person name="Gujja S."/>
            <person name="Heilman E."/>
            <person name="Heiman D."/>
            <person name="Howarth C."/>
            <person name="Mehta T."/>
            <person name="Neiman D."/>
            <person name="Pearson M."/>
            <person name="Roberts A."/>
            <person name="Saif S."/>
            <person name="Shea T."/>
            <person name="Shenoy N."/>
            <person name="Sisk P."/>
            <person name="Stolte C."/>
            <person name="Sykes S."/>
            <person name="White J."/>
            <person name="Yandava C."/>
            <person name="Haas B."/>
            <person name="Nusbaum C."/>
            <person name="Birren B."/>
        </authorList>
    </citation>
    <scope>NUCLEOTIDE SEQUENCE</scope>
    <source>
        <strain evidence="10">ATCC 30864</strain>
    </source>
</reference>
<evidence type="ECO:0000256" key="3">
    <source>
        <dbReference type="ARBA" id="ARBA00023157"/>
    </source>
</evidence>
<dbReference type="Gene3D" id="1.20.120.20">
    <property type="entry name" value="Apolipoprotein"/>
    <property type="match status" value="1"/>
</dbReference>